<name>E7GDY3_9FIRM</name>
<accession>E7GDY3</accession>
<organism evidence="1 2">
    <name type="scientific">Coprobacillus cateniformis</name>
    <dbReference type="NCBI Taxonomy" id="100884"/>
    <lineage>
        <taxon>Bacteria</taxon>
        <taxon>Bacillati</taxon>
        <taxon>Bacillota</taxon>
        <taxon>Erysipelotrichia</taxon>
        <taxon>Erysipelotrichales</taxon>
        <taxon>Coprobacillaceae</taxon>
        <taxon>Coprobacillus</taxon>
    </lineage>
</organism>
<gene>
    <name evidence="1" type="ORF">HMPREF9488_02976</name>
</gene>
<dbReference type="EMBL" id="ADKX01000043">
    <property type="protein sequence ID" value="EFW03786.1"/>
    <property type="molecule type" value="Genomic_DNA"/>
</dbReference>
<dbReference type="HOGENOM" id="CLU_1084673_0_0_9"/>
<keyword evidence="2" id="KW-1185">Reference proteome</keyword>
<dbReference type="OrthoDB" id="1654172at2"/>
<comment type="caution">
    <text evidence="1">The sequence shown here is derived from an EMBL/GenBank/DDBJ whole genome shotgun (WGS) entry which is preliminary data.</text>
</comment>
<dbReference type="AlphaFoldDB" id="E7GDY3"/>
<dbReference type="RefSeq" id="WP_008790063.1">
    <property type="nucleotide sequence ID" value="NZ_AKCB01000001.1"/>
</dbReference>
<protein>
    <submittedName>
        <fullName evidence="1">Uncharacterized protein</fullName>
    </submittedName>
</protein>
<reference evidence="1 2" key="1">
    <citation type="submission" date="2010-12" db="EMBL/GenBank/DDBJ databases">
        <title>The Genome Sequence of Coprobacillus sp. strain 29_1.</title>
        <authorList>
            <consortium name="The Broad Institute Genome Sequencing Platform"/>
            <person name="Earl A."/>
            <person name="Ward D."/>
            <person name="Feldgarden M."/>
            <person name="Gevers D."/>
            <person name="Daigneault M."/>
            <person name="Sibley C.D."/>
            <person name="White A."/>
            <person name="Strauss J."/>
            <person name="Allen-Vercoe E."/>
            <person name="Young S.K."/>
            <person name="Zeng Q."/>
            <person name="Gargeya S."/>
            <person name="Fitzgerald M."/>
            <person name="Haas B."/>
            <person name="Abouelleil A."/>
            <person name="Alvarado L."/>
            <person name="Arachchi H.M."/>
            <person name="Berlin A."/>
            <person name="Brown A."/>
            <person name="Chapman S.B."/>
            <person name="Chen Z."/>
            <person name="Dunbar C."/>
            <person name="Freedman E."/>
            <person name="Gearin G."/>
            <person name="Gellesch M."/>
            <person name="Goldberg J."/>
            <person name="Griggs A."/>
            <person name="Gujja S."/>
            <person name="Heilman E."/>
            <person name="Heiman D."/>
            <person name="Howarth C."/>
            <person name="Larson L."/>
            <person name="Lui A."/>
            <person name="MacDonald P.J.P."/>
            <person name="Mehta T."/>
            <person name="Montmayeur A."/>
            <person name="Murphy C."/>
            <person name="Neiman D."/>
            <person name="Pearson M."/>
            <person name="Priest M."/>
            <person name="Roberts A."/>
            <person name="Saif S."/>
            <person name="Shea T."/>
            <person name="Shenoy N."/>
            <person name="Sisk P."/>
            <person name="Stolte C."/>
            <person name="Sykes S."/>
            <person name="White J."/>
            <person name="Yandava C."/>
            <person name="Nusbaum C."/>
            <person name="Birren B."/>
        </authorList>
    </citation>
    <scope>NUCLEOTIDE SEQUENCE [LARGE SCALE GENOMIC DNA]</scope>
    <source>
        <strain evidence="1 2">29_1</strain>
    </source>
</reference>
<proteinExistence type="predicted"/>
<sequence length="256" mass="29123">MKLKRIIACLCAVMLVGCGSSDKPSGSSTQKGLYENLDGKATLGEVIKKMNNDVSYVKSDIDENGNIVNNEIYKIDNHLCFVSKSVFEEGAYNTLSYTITQGNNFHSLYLGDDNTYKYDIMNDYSHIVEKIHVDYLNDKNYEVYNVERKDEDNQIVLTIKLKMTEITGGGIEETETRYAISQIVINKDGYISQEEITYYTNDQFSETSGDIKTIKNSDFNSKNQKDFEKEIDLMKSCDGLTDQEVKEKLNIITEEA</sequence>
<dbReference type="GeneID" id="78230384"/>
<evidence type="ECO:0000313" key="2">
    <source>
        <dbReference type="Proteomes" id="UP000003157"/>
    </source>
</evidence>
<dbReference type="STRING" id="100884.GCA_000269565_02570"/>
<dbReference type="eggNOG" id="ENOG5033XWE">
    <property type="taxonomic scope" value="Bacteria"/>
</dbReference>
<dbReference type="PROSITE" id="PS51257">
    <property type="entry name" value="PROKAR_LIPOPROTEIN"/>
    <property type="match status" value="1"/>
</dbReference>
<evidence type="ECO:0000313" key="1">
    <source>
        <dbReference type="EMBL" id="EFW03786.1"/>
    </source>
</evidence>
<dbReference type="Proteomes" id="UP000003157">
    <property type="component" value="Unassembled WGS sequence"/>
</dbReference>